<feature type="compositionally biased region" description="Polar residues" evidence="1">
    <location>
        <begin position="669"/>
        <end position="700"/>
    </location>
</feature>
<evidence type="ECO:0000256" key="1">
    <source>
        <dbReference type="SAM" id="MobiDB-lite"/>
    </source>
</evidence>
<feature type="compositionally biased region" description="Basic residues" evidence="1">
    <location>
        <begin position="833"/>
        <end position="843"/>
    </location>
</feature>
<proteinExistence type="predicted"/>
<reference evidence="2 3" key="1">
    <citation type="submission" date="2021-06" db="EMBL/GenBank/DDBJ databases">
        <authorList>
            <person name="Palmer J.M."/>
        </authorList>
    </citation>
    <scope>NUCLEOTIDE SEQUENCE [LARGE SCALE GENOMIC DNA]</scope>
    <source>
        <strain evidence="2 3">MEX-2019</strain>
        <tissue evidence="2">Muscle</tissue>
    </source>
</reference>
<feature type="region of interest" description="Disordered" evidence="1">
    <location>
        <begin position="904"/>
        <end position="935"/>
    </location>
</feature>
<feature type="region of interest" description="Disordered" evidence="1">
    <location>
        <begin position="869"/>
        <end position="892"/>
    </location>
</feature>
<organism evidence="2 3">
    <name type="scientific">Crenichthys baileyi</name>
    <name type="common">White River springfish</name>
    <dbReference type="NCBI Taxonomy" id="28760"/>
    <lineage>
        <taxon>Eukaryota</taxon>
        <taxon>Metazoa</taxon>
        <taxon>Chordata</taxon>
        <taxon>Craniata</taxon>
        <taxon>Vertebrata</taxon>
        <taxon>Euteleostomi</taxon>
        <taxon>Actinopterygii</taxon>
        <taxon>Neopterygii</taxon>
        <taxon>Teleostei</taxon>
        <taxon>Neoteleostei</taxon>
        <taxon>Acanthomorphata</taxon>
        <taxon>Ovalentaria</taxon>
        <taxon>Atherinomorphae</taxon>
        <taxon>Cyprinodontiformes</taxon>
        <taxon>Goodeidae</taxon>
        <taxon>Crenichthys</taxon>
    </lineage>
</organism>
<dbReference type="Proteomes" id="UP001311232">
    <property type="component" value="Unassembled WGS sequence"/>
</dbReference>
<evidence type="ECO:0000313" key="3">
    <source>
        <dbReference type="Proteomes" id="UP001311232"/>
    </source>
</evidence>
<comment type="caution">
    <text evidence="2">The sequence shown here is derived from an EMBL/GenBank/DDBJ whole genome shotgun (WGS) entry which is preliminary data.</text>
</comment>
<feature type="region of interest" description="Disordered" evidence="1">
    <location>
        <begin position="314"/>
        <end position="351"/>
    </location>
</feature>
<sequence length="1150" mass="120222">MELADSSKRGRQGPGGRQEMEEAMNVCRPIWRFLPSPLLLEGWSSHPVSWGLAAVRWTSLLPCLGRRGGRCAVLQGCRCRSQLMMGPGVGDSMPGTGPPSSPFSACSPGCALWSGSEALTLLPPQETSARSTFLFGCTVSQACCSSAHAVSSLQPPGVLRQPLTSKGNFTAVHLHPHQATRALLQLSPRQISRELLQLSPCHVSRAVLLLQSSPRKDSRELLAAAEQSTQGLQGGCCCPQSSPRKDSRELLLLLQSSPRKDSRELLLLLLQQSSPRKDSRELLLLLLLQSSPRKDSRGAVVLLLLLQSSPRKDPRELLLPEQPTPGPQGAAAAEQSTPGLQGAAAAAEQSTQDSRELLRCRAVHARTPGSCCFLPEQSTPGLQGAAAAAEQSTPGSRELLLLQSSPRQDSRELLLLQSSPRQDSRELPFLQSSPRQGLPGGAAAAEQSTQDSRGLLSAAEQSPRTPRELLLLQSSPRQGLQGAAAAAEQSTPGLQGAAAVCRAVHARTPGGCCCRAVHARTPGAAAAAEQSPPGLQGAAAAAEQSTPGIQGAAAAAEQSTPGLQGAAAAAEQSTPGLQGAAAAAEQSTPGLQGAAAAAEQSTPGLQGAAAAEQSTPDLQSAVELSEGGLPPFPGPEHLLSFLWGVLTELKPDTHHDRPQSDTPHPDTPQPVSARSDTPQPVSARSDTPQPVSARSDTPQPVSARPDSPQPDSGSDLKSASTSSTRRRGRRKRDASVHATGGLGDASAPAHATEGLCDASAPAHATEGLGDASALAHATEGPADASAPSLQGFSGKRVLVLAPKPCDEGEEGKTAGSCLWGLQRTVFSSFWPRKTPRRGVRGGRKPPDPVSGDFKEQFFLVLASEPEVGVRQGSASAPEGSPGSASAPGGVRQALLRPRRVRQALLRPPEGSPGSASAPEGSPGSRGRPPELCACSGRPPGRPPELCACFGPPAMAPPPRPVLDHNRMKPATMELADSRQESARDRWVRQEMEEAMKCLPTDLEVVPSPLLLEEMELAPAGPGSGRGAVDLFTFLSREAERTLRRSAGLSVPQSAYDGSGLAIPCPGTGPLRRRSLPAPLAMVAPHRTPGNGEEILETLPCKFLSIVGKDRKKLLPESLHHLPEPTTGIHAINILLDHVGHPVDYKICHFI</sequence>
<feature type="region of interest" description="Disordered" evidence="1">
    <location>
        <begin position="832"/>
        <end position="851"/>
    </location>
</feature>
<feature type="compositionally biased region" description="Low complexity" evidence="1">
    <location>
        <begin position="906"/>
        <end position="930"/>
    </location>
</feature>
<feature type="region of interest" description="Disordered" evidence="1">
    <location>
        <begin position="525"/>
        <end position="617"/>
    </location>
</feature>
<protein>
    <submittedName>
        <fullName evidence="2">Uncharacterized protein</fullName>
    </submittedName>
</protein>
<feature type="region of interest" description="Disordered" evidence="1">
    <location>
        <begin position="417"/>
        <end position="464"/>
    </location>
</feature>
<evidence type="ECO:0000313" key="2">
    <source>
        <dbReference type="EMBL" id="KAK5619009.1"/>
    </source>
</evidence>
<feature type="region of interest" description="Disordered" evidence="1">
    <location>
        <begin position="651"/>
        <end position="749"/>
    </location>
</feature>
<dbReference type="AlphaFoldDB" id="A0AAV9SCK8"/>
<name>A0AAV9SCK8_9TELE</name>
<feature type="compositionally biased region" description="Low complexity" evidence="1">
    <location>
        <begin position="872"/>
        <end position="889"/>
    </location>
</feature>
<dbReference type="EMBL" id="JAHHUM010000590">
    <property type="protein sequence ID" value="KAK5619009.1"/>
    <property type="molecule type" value="Genomic_DNA"/>
</dbReference>
<accession>A0AAV9SCK8</accession>
<gene>
    <name evidence="2" type="ORF">CRENBAI_004084</name>
</gene>
<keyword evidence="3" id="KW-1185">Reference proteome</keyword>